<reference evidence="1" key="1">
    <citation type="submission" date="2024-02" db="EMBL/GenBank/DDBJ databases">
        <authorList>
            <consortium name="ELIXIR-Norway"/>
            <consortium name="Elixir Norway"/>
        </authorList>
    </citation>
    <scope>NUCLEOTIDE SEQUENCE</scope>
</reference>
<dbReference type="EMBL" id="CAXAQS010000873">
    <property type="protein sequence ID" value="CAK9253505.1"/>
    <property type="molecule type" value="Genomic_DNA"/>
</dbReference>
<keyword evidence="2" id="KW-1185">Reference proteome</keyword>
<evidence type="ECO:0000313" key="1">
    <source>
        <dbReference type="EMBL" id="CAK9253505.1"/>
    </source>
</evidence>
<protein>
    <submittedName>
        <fullName evidence="1">Uncharacterized protein</fullName>
    </submittedName>
</protein>
<evidence type="ECO:0000313" key="2">
    <source>
        <dbReference type="Proteomes" id="UP001497444"/>
    </source>
</evidence>
<sequence length="209" mass="22801">MQLYLNYDHIREHKLDAVTIRRDLVSYLLTLQGMSKVIDLHEVTTALLPLPYREMFVNGYNEKRSGDIQIYMTDIAATLAAMLHIQEPNGCIGKPIAGLAVSSCDRLTKGETKSTAPAPKKTIDIPIASLAIKADPVCGMGLKAGEIGQTGTGAYTLHRCQAAVRGLHIRPVCSRPVSQDGILPHDTGHRRGDTEQCDGDQRPGPQYGR</sequence>
<name>A0ABP0VGC1_9BRYO</name>
<proteinExistence type="predicted"/>
<dbReference type="Gene3D" id="3.30.1360.150">
    <property type="match status" value="1"/>
</dbReference>
<dbReference type="Proteomes" id="UP001497444">
    <property type="component" value="Unassembled WGS sequence"/>
</dbReference>
<gene>
    <name evidence="1" type="ORF">CSSPJE1EN1_LOCUS28883</name>
</gene>
<accession>A0ABP0VGC1</accession>
<organism evidence="1 2">
    <name type="scientific">Sphagnum jensenii</name>
    <dbReference type="NCBI Taxonomy" id="128206"/>
    <lineage>
        <taxon>Eukaryota</taxon>
        <taxon>Viridiplantae</taxon>
        <taxon>Streptophyta</taxon>
        <taxon>Embryophyta</taxon>
        <taxon>Bryophyta</taxon>
        <taxon>Sphagnophytina</taxon>
        <taxon>Sphagnopsida</taxon>
        <taxon>Sphagnales</taxon>
        <taxon>Sphagnaceae</taxon>
        <taxon>Sphagnum</taxon>
    </lineage>
</organism>
<comment type="caution">
    <text evidence="1">The sequence shown here is derived from an EMBL/GenBank/DDBJ whole genome shotgun (WGS) entry which is preliminary data.</text>
</comment>